<sequence length="134" mass="14840">MKIGRIVGIAVLVLFWVTLTTAFANESAVRIEAPESAQPGQEVEILVHVSHSGNNFMHYTELVELEINGELVEKWEYSNFSKPPEEEFTVRYFHAADQDFTISARAVCNMHGSRNTDVVNVTVASDAAPTEAAE</sequence>
<dbReference type="EMBL" id="JACDUS010000011">
    <property type="protein sequence ID" value="MBA2882596.1"/>
    <property type="molecule type" value="Genomic_DNA"/>
</dbReference>
<dbReference type="Proteomes" id="UP000525298">
    <property type="component" value="Unassembled WGS sequence"/>
</dbReference>
<accession>A0A7W0CBA7</accession>
<organism evidence="3 4">
    <name type="scientific">Desulfosalsimonas propionicica</name>
    <dbReference type="NCBI Taxonomy" id="332175"/>
    <lineage>
        <taxon>Bacteria</taxon>
        <taxon>Pseudomonadati</taxon>
        <taxon>Thermodesulfobacteriota</taxon>
        <taxon>Desulfobacteria</taxon>
        <taxon>Desulfobacterales</taxon>
        <taxon>Desulfosalsimonadaceae</taxon>
        <taxon>Desulfosalsimonas</taxon>
    </lineage>
</organism>
<comment type="caution">
    <text evidence="3">The sequence shown here is derived from an EMBL/GenBank/DDBJ whole genome shotgun (WGS) entry which is preliminary data.</text>
</comment>
<proteinExistence type="predicted"/>
<dbReference type="InterPro" id="IPR036073">
    <property type="entry name" value="Desulfoferrodoxin_Fe-bd_dom_sf"/>
</dbReference>
<keyword evidence="1" id="KW-0560">Oxidoreductase</keyword>
<dbReference type="GO" id="GO:0016491">
    <property type="term" value="F:oxidoreductase activity"/>
    <property type="evidence" value="ECO:0007669"/>
    <property type="project" value="UniProtKB-KW"/>
</dbReference>
<dbReference type="Pfam" id="PF01880">
    <property type="entry name" value="Desulfoferrodox"/>
    <property type="match status" value="1"/>
</dbReference>
<evidence type="ECO:0000259" key="2">
    <source>
        <dbReference type="Pfam" id="PF01880"/>
    </source>
</evidence>
<feature type="domain" description="Desulfoferrodoxin ferrous iron-binding" evidence="2">
    <location>
        <begin position="30"/>
        <end position="112"/>
    </location>
</feature>
<protein>
    <submittedName>
        <fullName evidence="3">Desulfoferrodoxin (Superoxide reductase-like protein)</fullName>
    </submittedName>
</protein>
<name>A0A7W0CBA7_9BACT</name>
<evidence type="ECO:0000313" key="4">
    <source>
        <dbReference type="Proteomes" id="UP000525298"/>
    </source>
</evidence>
<evidence type="ECO:0000256" key="1">
    <source>
        <dbReference type="ARBA" id="ARBA00023002"/>
    </source>
</evidence>
<keyword evidence="4" id="KW-1185">Reference proteome</keyword>
<evidence type="ECO:0000313" key="3">
    <source>
        <dbReference type="EMBL" id="MBA2882596.1"/>
    </source>
</evidence>
<dbReference type="SUPFAM" id="SSF49367">
    <property type="entry name" value="Superoxide reductase-like"/>
    <property type="match status" value="1"/>
</dbReference>
<dbReference type="GO" id="GO:0005506">
    <property type="term" value="F:iron ion binding"/>
    <property type="evidence" value="ECO:0007669"/>
    <property type="project" value="InterPro"/>
</dbReference>
<dbReference type="AlphaFoldDB" id="A0A7W0CBA7"/>
<reference evidence="3 4" key="1">
    <citation type="submission" date="2020-07" db="EMBL/GenBank/DDBJ databases">
        <title>Genomic Encyclopedia of Type Strains, Phase IV (KMG-IV): sequencing the most valuable type-strain genomes for metagenomic binning, comparative biology and taxonomic classification.</title>
        <authorList>
            <person name="Goeker M."/>
        </authorList>
    </citation>
    <scope>NUCLEOTIDE SEQUENCE [LARGE SCALE GENOMIC DNA]</scope>
    <source>
        <strain evidence="3 4">DSM 17721</strain>
    </source>
</reference>
<gene>
    <name evidence="3" type="ORF">HNR65_002950</name>
</gene>
<dbReference type="Gene3D" id="2.60.40.730">
    <property type="entry name" value="SOR catalytic domain"/>
    <property type="match status" value="1"/>
</dbReference>
<dbReference type="InterPro" id="IPR002742">
    <property type="entry name" value="Desulfoferrodoxin_Fe-bd_dom"/>
</dbReference>
<dbReference type="RefSeq" id="WP_181552229.1">
    <property type="nucleotide sequence ID" value="NZ_JACDUS010000011.1"/>
</dbReference>